<dbReference type="NCBIfam" id="NF008573">
    <property type="entry name" value="PRK11525.1"/>
    <property type="match status" value="1"/>
</dbReference>
<dbReference type="InterPro" id="IPR003497">
    <property type="entry name" value="BRO_N_domain"/>
</dbReference>
<organism evidence="3 4">
    <name type="scientific">Oxalobacter aliiformigenes</name>
    <dbReference type="NCBI Taxonomy" id="2946593"/>
    <lineage>
        <taxon>Bacteria</taxon>
        <taxon>Pseudomonadati</taxon>
        <taxon>Pseudomonadota</taxon>
        <taxon>Betaproteobacteria</taxon>
        <taxon>Burkholderiales</taxon>
        <taxon>Oxalobacteraceae</taxon>
        <taxon>Oxalobacter</taxon>
    </lineage>
</organism>
<evidence type="ECO:0000313" key="4">
    <source>
        <dbReference type="Proteomes" id="UP001164794"/>
    </source>
</evidence>
<proteinExistence type="predicted"/>
<name>A0ABY7JI42_9BURK</name>
<keyword evidence="4" id="KW-1185">Reference proteome</keyword>
<evidence type="ECO:0000256" key="1">
    <source>
        <dbReference type="SAM" id="MobiDB-lite"/>
    </source>
</evidence>
<accession>A0ABY7JI42</accession>
<feature type="domain" description="Bro-N" evidence="2">
    <location>
        <begin position="21"/>
        <end position="106"/>
    </location>
</feature>
<evidence type="ECO:0000313" key="3">
    <source>
        <dbReference type="EMBL" id="WAV97281.1"/>
    </source>
</evidence>
<sequence>MKSDIVQVLKSQFDAISQRLEEENVEFWFARDLMAPLDYNRWENFYSVIQRAIDSCKTTGYNPDDHFRNVTKMIRLGKGGERPIEDFMLTRYACYLIAQNGDPRKQPIACAQSYFAVQTRKQELIEDRMRLQARLDARDRLRESEKTLSQNLYERGVDDAGFGRIRAKGDAALFGGQTTQMMKNRYGIVQTRPLADFLPTLTIAAKNLATEMTNHNVLQDDLQGEPAITREHVQNNKSVRDMLGQRGIKPENLPPEEDIKKLERRVKTDEKRLEKQSGKLPKIESCIDSQ</sequence>
<dbReference type="Pfam" id="PF02498">
    <property type="entry name" value="Bro-N"/>
    <property type="match status" value="1"/>
</dbReference>
<dbReference type="Proteomes" id="UP001164794">
    <property type="component" value="Chromosome"/>
</dbReference>
<protein>
    <submittedName>
        <fullName evidence="3">DNA damage-inducible protein D</fullName>
    </submittedName>
</protein>
<evidence type="ECO:0000259" key="2">
    <source>
        <dbReference type="Pfam" id="PF02498"/>
    </source>
</evidence>
<feature type="compositionally biased region" description="Basic and acidic residues" evidence="1">
    <location>
        <begin position="257"/>
        <end position="277"/>
    </location>
</feature>
<gene>
    <name evidence="3" type="primary">dinD</name>
    <name evidence="3" type="ORF">NB645_00520</name>
</gene>
<reference evidence="3" key="1">
    <citation type="journal article" date="2022" name="Front. Microbiol.">
        <title>New perspectives on an old grouping: The genomic and phenotypic variability of Oxalobacter formigenes and the implications for calcium oxalate stone prevention.</title>
        <authorList>
            <person name="Chmiel J.A."/>
            <person name="Carr C."/>
            <person name="Stuivenberg G.A."/>
            <person name="Venema R."/>
            <person name="Chanyi R.M."/>
            <person name="Al K.F."/>
            <person name="Giguere D."/>
            <person name="Say H."/>
            <person name="Akouris P.P."/>
            <person name="Dominguez Romero S.A."/>
            <person name="Kwong A."/>
            <person name="Tai V."/>
            <person name="Koval S.F."/>
            <person name="Razvi H."/>
            <person name="Bjazevic J."/>
            <person name="Burton J.P."/>
        </authorList>
    </citation>
    <scope>NUCLEOTIDE SEQUENCE</scope>
    <source>
        <strain evidence="3">HOxNP-1</strain>
    </source>
</reference>
<feature type="region of interest" description="Disordered" evidence="1">
    <location>
        <begin position="245"/>
        <end position="290"/>
    </location>
</feature>
<dbReference type="EMBL" id="CP098248">
    <property type="protein sequence ID" value="WAV97281.1"/>
    <property type="molecule type" value="Genomic_DNA"/>
</dbReference>
<dbReference type="RefSeq" id="WP_269264750.1">
    <property type="nucleotide sequence ID" value="NZ_CP098248.1"/>
</dbReference>